<dbReference type="ExpressionAtlas" id="A0A2K3JQU4">
    <property type="expression patterns" value="baseline"/>
</dbReference>
<reference evidence="1 2" key="2">
    <citation type="journal article" date="2017" name="Front. Plant Sci.">
        <title>Gene Classification and Mining of Molecular Markers Useful in Red Clover (Trifolium pratense) Breeding.</title>
        <authorList>
            <person name="Istvanek J."/>
            <person name="Dluhosova J."/>
            <person name="Dluhos P."/>
            <person name="Patkova L."/>
            <person name="Nedelnik J."/>
            <person name="Repkova J."/>
        </authorList>
    </citation>
    <scope>NUCLEOTIDE SEQUENCE [LARGE SCALE GENOMIC DNA]</scope>
    <source>
        <strain evidence="2">cv. Tatra</strain>
        <tissue evidence="1">Young leaves</tissue>
    </source>
</reference>
<dbReference type="EMBL" id="ASHM01074446">
    <property type="protein sequence ID" value="PNX56403.1"/>
    <property type="molecule type" value="Genomic_DNA"/>
</dbReference>
<reference evidence="1 2" key="1">
    <citation type="journal article" date="2014" name="Am. J. Bot.">
        <title>Genome assembly and annotation for red clover (Trifolium pratense; Fabaceae).</title>
        <authorList>
            <person name="Istvanek J."/>
            <person name="Jaros M."/>
            <person name="Krenek A."/>
            <person name="Repkova J."/>
        </authorList>
    </citation>
    <scope>NUCLEOTIDE SEQUENCE [LARGE SCALE GENOMIC DNA]</scope>
    <source>
        <strain evidence="2">cv. Tatra</strain>
        <tissue evidence="1">Young leaves</tissue>
    </source>
</reference>
<organism evidence="1 2">
    <name type="scientific">Trifolium pratense</name>
    <name type="common">Red clover</name>
    <dbReference type="NCBI Taxonomy" id="57577"/>
    <lineage>
        <taxon>Eukaryota</taxon>
        <taxon>Viridiplantae</taxon>
        <taxon>Streptophyta</taxon>
        <taxon>Embryophyta</taxon>
        <taxon>Tracheophyta</taxon>
        <taxon>Spermatophyta</taxon>
        <taxon>Magnoliopsida</taxon>
        <taxon>eudicotyledons</taxon>
        <taxon>Gunneridae</taxon>
        <taxon>Pentapetalae</taxon>
        <taxon>rosids</taxon>
        <taxon>fabids</taxon>
        <taxon>Fabales</taxon>
        <taxon>Fabaceae</taxon>
        <taxon>Papilionoideae</taxon>
        <taxon>50 kb inversion clade</taxon>
        <taxon>NPAAA clade</taxon>
        <taxon>Hologalegina</taxon>
        <taxon>IRL clade</taxon>
        <taxon>Trifolieae</taxon>
        <taxon>Trifolium</taxon>
    </lineage>
</organism>
<proteinExistence type="predicted"/>
<evidence type="ECO:0000313" key="2">
    <source>
        <dbReference type="Proteomes" id="UP000236291"/>
    </source>
</evidence>
<protein>
    <submittedName>
        <fullName evidence="1">Uncharacterized protein</fullName>
    </submittedName>
</protein>
<evidence type="ECO:0000313" key="1">
    <source>
        <dbReference type="EMBL" id="PNX56403.1"/>
    </source>
</evidence>
<name>A0A2K3JQU4_TRIPR</name>
<dbReference type="AlphaFoldDB" id="A0A2K3JQU4"/>
<sequence length="135" mass="13946">MLSLLSVEEAVSIDELLGYVQDGATTNSVQPSPIANQEPSGLSCVDLNAPPASTALPIAGNVMPGFDLNAPPASTALPTCFTSLHLSGSQGNRLSQVATSMETNLGSSEIEVQAAEDFVQSAINIPSEDFGQRKV</sequence>
<comment type="caution">
    <text evidence="1">The sequence shown here is derived from an EMBL/GenBank/DDBJ whole genome shotgun (WGS) entry which is preliminary data.</text>
</comment>
<gene>
    <name evidence="1" type="ORF">L195_g049862</name>
</gene>
<accession>A0A2K3JQU4</accession>
<dbReference type="Proteomes" id="UP000236291">
    <property type="component" value="Unassembled WGS sequence"/>
</dbReference>